<evidence type="ECO:0000313" key="22">
    <source>
        <dbReference type="EMBL" id="TXD88983.1"/>
    </source>
</evidence>
<evidence type="ECO:0000256" key="12">
    <source>
        <dbReference type="ARBA" id="ARBA00022801"/>
    </source>
</evidence>
<dbReference type="InterPro" id="IPR036541">
    <property type="entry name" value="PLipase_A1_sf"/>
</dbReference>
<keyword evidence="8" id="KW-1134">Transmembrane beta strand</keyword>
<keyword evidence="13 20" id="KW-0106">Calcium</keyword>
<protein>
    <recommendedName>
        <fullName evidence="18">Phosphatidylcholine 1-acylhydrolase</fullName>
        <ecNumber evidence="6">3.1.1.32</ecNumber>
        <ecNumber evidence="7">3.1.1.4</ecNumber>
    </recommendedName>
</protein>
<evidence type="ECO:0000256" key="15">
    <source>
        <dbReference type="ARBA" id="ARBA00023098"/>
    </source>
</evidence>
<dbReference type="OrthoDB" id="188433at2"/>
<keyword evidence="15" id="KW-0443">Lipid metabolism</keyword>
<evidence type="ECO:0000256" key="8">
    <source>
        <dbReference type="ARBA" id="ARBA00022452"/>
    </source>
</evidence>
<dbReference type="EMBL" id="VORO01000010">
    <property type="protein sequence ID" value="TXD88983.1"/>
    <property type="molecule type" value="Genomic_DNA"/>
</dbReference>
<comment type="caution">
    <text evidence="22">The sequence shown here is derived from an EMBL/GenBank/DDBJ whole genome shotgun (WGS) entry which is preliminary data.</text>
</comment>
<dbReference type="PANTHER" id="PTHR40457:SF1">
    <property type="entry name" value="PHOSPHOLIPASE A1"/>
    <property type="match status" value="1"/>
</dbReference>
<evidence type="ECO:0000256" key="20">
    <source>
        <dbReference type="PIRSR" id="PIRSR603187-2"/>
    </source>
</evidence>
<dbReference type="GO" id="GO:0016042">
    <property type="term" value="P:lipid catabolic process"/>
    <property type="evidence" value="ECO:0007669"/>
    <property type="project" value="UniProtKB-KW"/>
</dbReference>
<dbReference type="InterPro" id="IPR003187">
    <property type="entry name" value="PLipase_A1"/>
</dbReference>
<keyword evidence="12" id="KW-0378">Hydrolase</keyword>
<evidence type="ECO:0000256" key="7">
    <source>
        <dbReference type="ARBA" id="ARBA00013278"/>
    </source>
</evidence>
<evidence type="ECO:0000256" key="1">
    <source>
        <dbReference type="ARBA" id="ARBA00000111"/>
    </source>
</evidence>
<comment type="cofactor">
    <cofactor evidence="20">
        <name>Ca(2+)</name>
        <dbReference type="ChEBI" id="CHEBI:29108"/>
    </cofactor>
    <text evidence="20">Binds 1 Ca(2+) ion per monomer.</text>
</comment>
<evidence type="ECO:0000256" key="9">
    <source>
        <dbReference type="ARBA" id="ARBA00022692"/>
    </source>
</evidence>
<dbReference type="GO" id="GO:0009279">
    <property type="term" value="C:cell outer membrane"/>
    <property type="evidence" value="ECO:0007669"/>
    <property type="project" value="UniProtKB-SubCell"/>
</dbReference>
<evidence type="ECO:0000256" key="4">
    <source>
        <dbReference type="ARBA" id="ARBA00010525"/>
    </source>
</evidence>
<evidence type="ECO:0000256" key="10">
    <source>
        <dbReference type="ARBA" id="ARBA00022723"/>
    </source>
</evidence>
<evidence type="ECO:0000256" key="19">
    <source>
        <dbReference type="PIRSR" id="PIRSR603187-1"/>
    </source>
</evidence>
<accession>A0A5C6ZFZ5</accession>
<evidence type="ECO:0000256" key="16">
    <source>
        <dbReference type="ARBA" id="ARBA00023136"/>
    </source>
</evidence>
<feature type="active site" description="Proton acceptor" evidence="19">
    <location>
        <position position="153"/>
    </location>
</feature>
<keyword evidence="16 21" id="KW-0472">Membrane</keyword>
<feature type="active site" description="Nucleophile" evidence="19">
    <location>
        <position position="155"/>
    </location>
</feature>
<dbReference type="Pfam" id="PF02253">
    <property type="entry name" value="PLA1"/>
    <property type="match status" value="1"/>
</dbReference>
<keyword evidence="23" id="KW-1185">Reference proteome</keyword>
<comment type="subunit">
    <text evidence="5">Homodimer; dimerization is reversible, and the dimeric form is the active one.</text>
</comment>
<feature type="binding site" description="in dimeric form" evidence="20">
    <location>
        <position position="119"/>
    </location>
    <ligand>
        <name>Ca(2+)</name>
        <dbReference type="ChEBI" id="CHEBI:29108"/>
        <label>1</label>
    </ligand>
</feature>
<proteinExistence type="inferred from homology"/>
<comment type="catalytic activity">
    <reaction evidence="2">
        <text>a 1,2-diacyl-sn-glycero-3-phosphocholine + H2O = a 1-acyl-sn-glycero-3-phosphocholine + a fatty acid + H(+)</text>
        <dbReference type="Rhea" id="RHEA:15801"/>
        <dbReference type="ChEBI" id="CHEBI:15377"/>
        <dbReference type="ChEBI" id="CHEBI:15378"/>
        <dbReference type="ChEBI" id="CHEBI:28868"/>
        <dbReference type="ChEBI" id="CHEBI:57643"/>
        <dbReference type="ChEBI" id="CHEBI:58168"/>
        <dbReference type="EC" id="3.1.1.4"/>
    </reaction>
</comment>
<evidence type="ECO:0000256" key="3">
    <source>
        <dbReference type="ARBA" id="ARBA00004571"/>
    </source>
</evidence>
<sequence length="290" mass="33962">MIQFAKDFQTKYTLNNLALKALASFWMLFVFMSTNAQQDISKDSTVVINVIKTMPSFSIHNDNYFITGTTIGETPDANNSDGKLKIGFKQRLTNKTLPFDTYLFFTYQQTAFWDIYKKSLPFRETNYNPSLALVKPLYRNKEFNGFLQFQFEHESNGRDADSSRSWNRLSLIYRRYLSDDFTGTLKVWLPVGSKTGNADITDYRGFQQLDLAYKLDEDFIFEAEMRKAFSWDAIGSLLLGANYRISQASEQFIYLQYFLGYSEDLITYDQHVHRIRIGIVFKDLFLKFRK</sequence>
<dbReference type="GO" id="GO:0004623">
    <property type="term" value="F:phospholipase A2 activity"/>
    <property type="evidence" value="ECO:0007669"/>
    <property type="project" value="UniProtKB-EC"/>
</dbReference>
<keyword evidence="17" id="KW-0998">Cell outer membrane</keyword>
<comment type="subcellular location">
    <subcellularLocation>
        <location evidence="3">Cell outer membrane</location>
        <topology evidence="3">Multi-pass membrane protein</topology>
    </subcellularLocation>
</comment>
<dbReference type="PANTHER" id="PTHR40457">
    <property type="entry name" value="PHOSPHOLIPASE A1"/>
    <property type="match status" value="1"/>
</dbReference>
<dbReference type="EC" id="3.1.1.4" evidence="7"/>
<keyword evidence="21" id="KW-1133">Transmembrane helix</keyword>
<dbReference type="Gene3D" id="2.40.230.10">
    <property type="entry name" value="Phospholipase A1"/>
    <property type="match status" value="1"/>
</dbReference>
<evidence type="ECO:0000256" key="21">
    <source>
        <dbReference type="SAM" id="Phobius"/>
    </source>
</evidence>
<evidence type="ECO:0000256" key="14">
    <source>
        <dbReference type="ARBA" id="ARBA00022963"/>
    </source>
</evidence>
<reference evidence="22 23" key="1">
    <citation type="submission" date="2019-08" db="EMBL/GenBank/DDBJ databases">
        <title>Genomes of Subsaximicrobium wynnwilliamsii strains.</title>
        <authorList>
            <person name="Bowman J.P."/>
        </authorList>
    </citation>
    <scope>NUCLEOTIDE SEQUENCE [LARGE SCALE GENOMIC DNA]</scope>
    <source>
        <strain evidence="22 23">2-80-2</strain>
    </source>
</reference>
<feature type="transmembrane region" description="Helical" evidence="21">
    <location>
        <begin position="12"/>
        <end position="32"/>
    </location>
</feature>
<evidence type="ECO:0000256" key="13">
    <source>
        <dbReference type="ARBA" id="ARBA00022837"/>
    </source>
</evidence>
<keyword evidence="10 20" id="KW-0479">Metal-binding</keyword>
<dbReference type="Proteomes" id="UP000321578">
    <property type="component" value="Unassembled WGS sequence"/>
</dbReference>
<dbReference type="EC" id="3.1.1.32" evidence="6"/>
<evidence type="ECO:0000256" key="5">
    <source>
        <dbReference type="ARBA" id="ARBA00011702"/>
    </source>
</evidence>
<dbReference type="GO" id="GO:0008970">
    <property type="term" value="F:phospholipase A1 activity"/>
    <property type="evidence" value="ECO:0007669"/>
    <property type="project" value="UniProtKB-EC"/>
</dbReference>
<keyword evidence="14" id="KW-0442">Lipid degradation</keyword>
<evidence type="ECO:0000256" key="6">
    <source>
        <dbReference type="ARBA" id="ARBA00013179"/>
    </source>
</evidence>
<keyword evidence="11" id="KW-0732">Signal</keyword>
<evidence type="ECO:0000256" key="2">
    <source>
        <dbReference type="ARBA" id="ARBA00001604"/>
    </source>
</evidence>
<comment type="similarity">
    <text evidence="4">Belongs to the phospholipase A1 family.</text>
</comment>
<gene>
    <name evidence="22" type="ORF">ESY86_10860</name>
</gene>
<dbReference type="RefSeq" id="WP_147086607.1">
    <property type="nucleotide sequence ID" value="NZ_VORM01000005.1"/>
</dbReference>
<dbReference type="AlphaFoldDB" id="A0A5C6ZFZ5"/>
<name>A0A5C6ZFZ5_9FLAO</name>
<evidence type="ECO:0000256" key="11">
    <source>
        <dbReference type="ARBA" id="ARBA00022729"/>
    </source>
</evidence>
<evidence type="ECO:0000313" key="23">
    <source>
        <dbReference type="Proteomes" id="UP000321578"/>
    </source>
</evidence>
<dbReference type="GO" id="GO:0046872">
    <property type="term" value="F:metal ion binding"/>
    <property type="evidence" value="ECO:0007669"/>
    <property type="project" value="UniProtKB-KW"/>
</dbReference>
<evidence type="ECO:0000256" key="18">
    <source>
        <dbReference type="ARBA" id="ARBA00032375"/>
    </source>
</evidence>
<keyword evidence="9 21" id="KW-0812">Transmembrane</keyword>
<feature type="binding site" description="in dimeric form" evidence="20">
    <location>
        <position position="163"/>
    </location>
    <ligand>
        <name>Ca(2+)</name>
        <dbReference type="ChEBI" id="CHEBI:29108"/>
        <label>1</label>
    </ligand>
</feature>
<feature type="binding site" description="in dimeric form" evidence="20">
    <location>
        <position position="158"/>
    </location>
    <ligand>
        <name>Ca(2+)</name>
        <dbReference type="ChEBI" id="CHEBI:29108"/>
        <label>1</label>
    </ligand>
</feature>
<dbReference type="PRINTS" id="PR01486">
    <property type="entry name" value="PHPHLIPASEA1"/>
</dbReference>
<organism evidence="22 23">
    <name type="scientific">Subsaximicrobium wynnwilliamsii</name>
    <dbReference type="NCBI Taxonomy" id="291179"/>
    <lineage>
        <taxon>Bacteria</taxon>
        <taxon>Pseudomonadati</taxon>
        <taxon>Bacteroidota</taxon>
        <taxon>Flavobacteriia</taxon>
        <taxon>Flavobacteriales</taxon>
        <taxon>Flavobacteriaceae</taxon>
        <taxon>Subsaximicrobium</taxon>
    </lineage>
</organism>
<evidence type="ECO:0000256" key="17">
    <source>
        <dbReference type="ARBA" id="ARBA00023237"/>
    </source>
</evidence>
<comment type="catalytic activity">
    <reaction evidence="1">
        <text>a 1,2-diacyl-sn-glycero-3-phosphocholine + H2O = a 2-acyl-sn-glycero-3-phosphocholine + a fatty acid + H(+)</text>
        <dbReference type="Rhea" id="RHEA:18689"/>
        <dbReference type="ChEBI" id="CHEBI:15377"/>
        <dbReference type="ChEBI" id="CHEBI:15378"/>
        <dbReference type="ChEBI" id="CHEBI:28868"/>
        <dbReference type="ChEBI" id="CHEBI:57643"/>
        <dbReference type="ChEBI" id="CHEBI:57875"/>
        <dbReference type="EC" id="3.1.1.32"/>
    </reaction>
</comment>
<dbReference type="SUPFAM" id="SSF56931">
    <property type="entry name" value="Outer membrane phospholipase A (OMPLA)"/>
    <property type="match status" value="1"/>
</dbReference>